<feature type="region of interest" description="Disordered" evidence="1">
    <location>
        <begin position="1"/>
        <end position="35"/>
    </location>
</feature>
<proteinExistence type="predicted"/>
<dbReference type="AlphaFoldDB" id="A0A3E5HPN0"/>
<dbReference type="Proteomes" id="UP000261031">
    <property type="component" value="Unassembled WGS sequence"/>
</dbReference>
<dbReference type="EMBL" id="QSWD01000002">
    <property type="protein sequence ID" value="RGP03799.1"/>
    <property type="molecule type" value="Genomic_DNA"/>
</dbReference>
<evidence type="ECO:0000313" key="3">
    <source>
        <dbReference type="Proteomes" id="UP000261031"/>
    </source>
</evidence>
<organism evidence="2 3">
    <name type="scientific">Bifidobacterium pseudocatenulatum</name>
    <dbReference type="NCBI Taxonomy" id="28026"/>
    <lineage>
        <taxon>Bacteria</taxon>
        <taxon>Bacillati</taxon>
        <taxon>Actinomycetota</taxon>
        <taxon>Actinomycetes</taxon>
        <taxon>Bifidobacteriales</taxon>
        <taxon>Bifidobacteriaceae</taxon>
        <taxon>Bifidobacterium</taxon>
    </lineage>
</organism>
<evidence type="ECO:0000313" key="2">
    <source>
        <dbReference type="EMBL" id="RGP03799.1"/>
    </source>
</evidence>
<comment type="caution">
    <text evidence="2">The sequence shown here is derived from an EMBL/GenBank/DDBJ whole genome shotgun (WGS) entry which is preliminary data.</text>
</comment>
<protein>
    <submittedName>
        <fullName evidence="2">Uncharacterized protein</fullName>
    </submittedName>
</protein>
<gene>
    <name evidence="2" type="ORF">DXA79_04895</name>
</gene>
<sequence>MTDDHEPDEWTVLKPVDDPDGTEPEGRGRHPRPCNLEFTKDEMTRLSRLAAVDGCTEKRITWNPDFAAWAMRQIKRGRRPSEVFRAAGVGPEVIGSKRVERCCARWRKREAEENKGETA</sequence>
<dbReference type="RefSeq" id="WP_117612002.1">
    <property type="nucleotide sequence ID" value="NZ_JAQEVG010000002.1"/>
</dbReference>
<accession>A0A3E5HPN0</accession>
<reference evidence="2 3" key="1">
    <citation type="submission" date="2018-08" db="EMBL/GenBank/DDBJ databases">
        <title>A genome reference for cultivated species of the human gut microbiota.</title>
        <authorList>
            <person name="Zou Y."/>
            <person name="Xue W."/>
            <person name="Luo G."/>
        </authorList>
    </citation>
    <scope>NUCLEOTIDE SEQUENCE [LARGE SCALE GENOMIC DNA]</scope>
    <source>
        <strain evidence="2 3">OF05-12</strain>
    </source>
</reference>
<evidence type="ECO:0000256" key="1">
    <source>
        <dbReference type="SAM" id="MobiDB-lite"/>
    </source>
</evidence>
<name>A0A3E5HPN0_BIFPS</name>